<dbReference type="OrthoDB" id="2123952at2759"/>
<keyword evidence="4" id="KW-0804">Transcription</keyword>
<reference evidence="9" key="1">
    <citation type="journal article" date="2014" name="Proc. Natl. Acad. Sci. U.S.A.">
        <title>Extensive sampling of basidiomycete genomes demonstrates inadequacy of the white-rot/brown-rot paradigm for wood decay fungi.</title>
        <authorList>
            <person name="Riley R."/>
            <person name="Salamov A.A."/>
            <person name="Brown D.W."/>
            <person name="Nagy L.G."/>
            <person name="Floudas D."/>
            <person name="Held B.W."/>
            <person name="Levasseur A."/>
            <person name="Lombard V."/>
            <person name="Morin E."/>
            <person name="Otillar R."/>
            <person name="Lindquist E.A."/>
            <person name="Sun H."/>
            <person name="LaButti K.M."/>
            <person name="Schmutz J."/>
            <person name="Jabbour D."/>
            <person name="Luo H."/>
            <person name="Baker S.E."/>
            <person name="Pisabarro A.G."/>
            <person name="Walton J.D."/>
            <person name="Blanchette R.A."/>
            <person name="Henrissat B."/>
            <person name="Martin F."/>
            <person name="Cullen D."/>
            <person name="Hibbett D.S."/>
            <person name="Grigoriev I.V."/>
        </authorList>
    </citation>
    <scope>NUCLEOTIDE SEQUENCE [LARGE SCALE GENOMIC DNA]</scope>
    <source>
        <strain evidence="9">FD-172 SS1</strain>
    </source>
</reference>
<dbReference type="GO" id="GO:0005634">
    <property type="term" value="C:nucleus"/>
    <property type="evidence" value="ECO:0007669"/>
    <property type="project" value="UniProtKB-SubCell"/>
</dbReference>
<keyword evidence="9" id="KW-1185">Reference proteome</keyword>
<evidence type="ECO:0000313" key="9">
    <source>
        <dbReference type="Proteomes" id="UP000027195"/>
    </source>
</evidence>
<evidence type="ECO:0000313" key="8">
    <source>
        <dbReference type="EMBL" id="KDQ17344.1"/>
    </source>
</evidence>
<dbReference type="EMBL" id="KL198024">
    <property type="protein sequence ID" value="KDQ17344.1"/>
    <property type="molecule type" value="Genomic_DNA"/>
</dbReference>
<dbReference type="GO" id="GO:0008270">
    <property type="term" value="F:zinc ion binding"/>
    <property type="evidence" value="ECO:0007669"/>
    <property type="project" value="InterPro"/>
</dbReference>
<evidence type="ECO:0000256" key="2">
    <source>
        <dbReference type="ARBA" id="ARBA00022723"/>
    </source>
</evidence>
<evidence type="ECO:0000259" key="7">
    <source>
        <dbReference type="PROSITE" id="PS50048"/>
    </source>
</evidence>
<feature type="domain" description="Zn(2)-C6 fungal-type" evidence="7">
    <location>
        <begin position="27"/>
        <end position="63"/>
    </location>
</feature>
<dbReference type="PANTHER" id="PTHR47338">
    <property type="entry name" value="ZN(II)2CYS6 TRANSCRIPTION FACTOR (EUROFUNG)-RELATED"/>
    <property type="match status" value="1"/>
</dbReference>
<comment type="subcellular location">
    <subcellularLocation>
        <location evidence="1">Nucleus</location>
    </subcellularLocation>
</comment>
<dbReference type="Pfam" id="PF00172">
    <property type="entry name" value="Zn_clus"/>
    <property type="match status" value="1"/>
</dbReference>
<evidence type="ECO:0000256" key="5">
    <source>
        <dbReference type="ARBA" id="ARBA00023242"/>
    </source>
</evidence>
<dbReference type="PANTHER" id="PTHR47338:SF5">
    <property type="entry name" value="ZN(II)2CYS6 TRANSCRIPTION FACTOR (EUROFUNG)"/>
    <property type="match status" value="1"/>
</dbReference>
<dbReference type="GO" id="GO:0000981">
    <property type="term" value="F:DNA-binding transcription factor activity, RNA polymerase II-specific"/>
    <property type="evidence" value="ECO:0007669"/>
    <property type="project" value="InterPro"/>
</dbReference>
<dbReference type="InterPro" id="IPR001138">
    <property type="entry name" value="Zn2Cys6_DnaBD"/>
</dbReference>
<evidence type="ECO:0000256" key="1">
    <source>
        <dbReference type="ARBA" id="ARBA00004123"/>
    </source>
</evidence>
<dbReference type="HOGENOM" id="CLU_010791_1_0_1"/>
<accession>A0A067MP91</accession>
<organism evidence="8 9">
    <name type="scientific">Botryobasidium botryosum (strain FD-172 SS1)</name>
    <dbReference type="NCBI Taxonomy" id="930990"/>
    <lineage>
        <taxon>Eukaryota</taxon>
        <taxon>Fungi</taxon>
        <taxon>Dikarya</taxon>
        <taxon>Basidiomycota</taxon>
        <taxon>Agaricomycotina</taxon>
        <taxon>Agaricomycetes</taxon>
        <taxon>Cantharellales</taxon>
        <taxon>Botryobasidiaceae</taxon>
        <taxon>Botryobasidium</taxon>
    </lineage>
</organism>
<dbReference type="InParanoid" id="A0A067MP91"/>
<dbReference type="CDD" id="cd00067">
    <property type="entry name" value="GAL4"/>
    <property type="match status" value="1"/>
</dbReference>
<dbReference type="SUPFAM" id="SSF57701">
    <property type="entry name" value="Zn2/Cys6 DNA-binding domain"/>
    <property type="match status" value="1"/>
</dbReference>
<evidence type="ECO:0000256" key="3">
    <source>
        <dbReference type="ARBA" id="ARBA00023015"/>
    </source>
</evidence>
<keyword evidence="5" id="KW-0539">Nucleus</keyword>
<keyword evidence="3" id="KW-0805">Transcription regulation</keyword>
<dbReference type="PROSITE" id="PS50048">
    <property type="entry name" value="ZN2_CY6_FUNGAL_2"/>
    <property type="match status" value="1"/>
</dbReference>
<protein>
    <recommendedName>
        <fullName evidence="7">Zn(2)-C6 fungal-type domain-containing protein</fullName>
    </recommendedName>
</protein>
<dbReference type="SMART" id="SM00066">
    <property type="entry name" value="GAL4"/>
    <property type="match status" value="1"/>
</dbReference>
<evidence type="ECO:0000256" key="4">
    <source>
        <dbReference type="ARBA" id="ARBA00023163"/>
    </source>
</evidence>
<dbReference type="InterPro" id="IPR050815">
    <property type="entry name" value="TF_fung"/>
</dbReference>
<dbReference type="STRING" id="930990.A0A067MP91"/>
<sequence>MRATYIRVRDPRASDECCTDPRQRTMACTECRRRKLKCDEARPECGHCTRRNRRQPGRSACEYDEIPRKRGRDRYPGSRLAAKGRSHLEDDDTGLAGTSSQAILISPGVRRSKSLSLTTIHMPDAASHLEFSIPSEPSLDFTRKSWWDHLLWMYSPDRAIAARQITADLRHLFVLSDHWFALINVPLFMENFHSPVRRENMQPSVVLAGLALAVMVRSSETRMGSQGRAFALKLRDTAQAALEASINAQWITHSLAQAAWALALFEFGSHPEYSLTRAMSSLKRLDAILAALHPAFVHVVDASAFLLSPHSVPTHPRGGALTDAASAPKHRAALINRDPPTTVAVAHLEWDAGWTLGEIQREEIRRICWSSLKLGAAHLGFHADSAKYISGLALVQSAKYGPRSSSTVAGSQARSPPIDSISALLCQSMLLLLECMSRSHGERDNNDGVSKAELVYTAWDELLLLEDARKKETSVDPSDTYIWLSAQYLFFARIIISEEYNKYVSHSAIGFNAVLDRQAAEQWLNTQRKMPAMNLDWCRRNVRPDFIWAQLHMVSICYLLWQKDHSLIAALEVARMFVYVSEYMGYLWPCAAQEAESRLWRERITGACLSSGLEPPDDFRHTTNITPPS</sequence>
<feature type="region of interest" description="Disordered" evidence="6">
    <location>
        <begin position="72"/>
        <end position="94"/>
    </location>
</feature>
<dbReference type="Gene3D" id="4.10.240.10">
    <property type="entry name" value="Zn(2)-C6 fungal-type DNA-binding domain"/>
    <property type="match status" value="1"/>
</dbReference>
<name>A0A067MP91_BOTB1</name>
<gene>
    <name evidence="8" type="ORF">BOTBODRAFT_30167</name>
</gene>
<keyword evidence="2" id="KW-0479">Metal-binding</keyword>
<evidence type="ECO:0000256" key="6">
    <source>
        <dbReference type="SAM" id="MobiDB-lite"/>
    </source>
</evidence>
<dbReference type="Proteomes" id="UP000027195">
    <property type="component" value="Unassembled WGS sequence"/>
</dbReference>
<dbReference type="InterPro" id="IPR036864">
    <property type="entry name" value="Zn2-C6_fun-type_DNA-bd_sf"/>
</dbReference>
<dbReference type="AlphaFoldDB" id="A0A067MP91"/>
<proteinExistence type="predicted"/>